<evidence type="ECO:0000313" key="2">
    <source>
        <dbReference type="EMBL" id="QHS95795.1"/>
    </source>
</evidence>
<dbReference type="EMBL" id="MN739257">
    <property type="protein sequence ID" value="QHS95795.1"/>
    <property type="molecule type" value="Genomic_DNA"/>
</dbReference>
<protein>
    <recommendedName>
        <fullName evidence="3">GH18 domain-containing protein</fullName>
    </recommendedName>
</protein>
<dbReference type="InterPro" id="IPR017853">
    <property type="entry name" value="GH"/>
</dbReference>
<evidence type="ECO:0000256" key="1">
    <source>
        <dbReference type="SAM" id="Phobius"/>
    </source>
</evidence>
<keyword evidence="1" id="KW-0812">Transmembrane</keyword>
<sequence length="298" mass="32287">MKFLRKLSKVQIIAATLLVVIILAKWFFGGRSREFFGNGQPLRGYYKWTWSSTQVPAGSWDIGILFGGESPRQAIDININKASTITSGKKFLNLGGGLETGIWNVSDLDYINQKLTEIKRAGWDGLCFDVEVCTPNVSFVDAFKNCFAKCKQAGLQVLVTMSHTNPYQCQTGAGQGMDLVNSWINDSNVDYISPQLYSSGDSLEASNLSMFKGIENKILPSIPDVPDWDGLNEKTGINNAGYIIWKQTGAAPPNSNRCGPKVNGWSAASSCTTKKCPGGTDGECGDGMMCFANTGCPA</sequence>
<proteinExistence type="predicted"/>
<reference evidence="2" key="1">
    <citation type="journal article" date="2020" name="Nature">
        <title>Giant virus diversity and host interactions through global metagenomics.</title>
        <authorList>
            <person name="Schulz F."/>
            <person name="Roux S."/>
            <person name="Paez-Espino D."/>
            <person name="Jungbluth S."/>
            <person name="Walsh D.A."/>
            <person name="Denef V.J."/>
            <person name="McMahon K.D."/>
            <person name="Konstantinidis K.T."/>
            <person name="Eloe-Fadrosh E.A."/>
            <person name="Kyrpides N.C."/>
            <person name="Woyke T."/>
        </authorList>
    </citation>
    <scope>NUCLEOTIDE SEQUENCE</scope>
    <source>
        <strain evidence="2">GVMAG-M-3300018868-6</strain>
    </source>
</reference>
<keyword evidence="1" id="KW-0472">Membrane</keyword>
<dbReference type="AlphaFoldDB" id="A0A6C0BTL4"/>
<name>A0A6C0BTL4_9ZZZZ</name>
<keyword evidence="1" id="KW-1133">Transmembrane helix</keyword>
<organism evidence="2">
    <name type="scientific">viral metagenome</name>
    <dbReference type="NCBI Taxonomy" id="1070528"/>
    <lineage>
        <taxon>unclassified sequences</taxon>
        <taxon>metagenomes</taxon>
        <taxon>organismal metagenomes</taxon>
    </lineage>
</organism>
<accession>A0A6C0BTL4</accession>
<evidence type="ECO:0008006" key="3">
    <source>
        <dbReference type="Google" id="ProtNLM"/>
    </source>
</evidence>
<dbReference type="SUPFAM" id="SSF51445">
    <property type="entry name" value="(Trans)glycosidases"/>
    <property type="match status" value="1"/>
</dbReference>
<feature type="transmembrane region" description="Helical" evidence="1">
    <location>
        <begin position="12"/>
        <end position="28"/>
    </location>
</feature>